<dbReference type="EMBL" id="JROM01000045">
    <property type="protein sequence ID" value="KHE73772.1"/>
    <property type="molecule type" value="Genomic_DNA"/>
</dbReference>
<sequence length="444" mass="49580">MELNRRNLVAGTASLGALTAGGLVTSPAHAHQGGRHGRDPSGLPTAPRTPAGRLARDEKYWRTVARHFRMDMPVTDFENGYFGANPQNVRDAYAHANRTIQEQNSWFLRNAYEERITDVRARLAEAVGCSVEEIAITRGATEALQALIGGYNKLKPGDAVAYADLDYDSMQYAMKWLKDRRGVDVIATAIPEPATYQNVIDHYTKLLRDNPRITLLLLTHISHRTGLKLPIAEISRMAAQHGVDTIVDAAHSWGHVDFSVRDLESPFVGFNLHKWIGAPLGCGFLYIKKDRLPDIDRHFVDEDHDADDVRSRVHTGTANSANYLAVPAALDFHRAVGAANKFARLQYLRDRWVHQVLDVSNLTIMTPEDRRMYGALTSFRIDGNTTRERSVAITDHLTKAWGIFTVRRGGVTNGEVIRVTPALYNTPQDSDRLARALRAAARRF</sequence>
<protein>
    <submittedName>
        <fullName evidence="4">Penicillin epimerase</fullName>
    </submittedName>
</protein>
<dbReference type="Pfam" id="PF00266">
    <property type="entry name" value="Aminotran_5"/>
    <property type="match status" value="1"/>
</dbReference>
<evidence type="ECO:0000256" key="1">
    <source>
        <dbReference type="ARBA" id="ARBA00022898"/>
    </source>
</evidence>
<evidence type="ECO:0000313" key="4">
    <source>
        <dbReference type="EMBL" id="KHE73772.1"/>
    </source>
</evidence>
<evidence type="ECO:0000313" key="5">
    <source>
        <dbReference type="Proteomes" id="UP000030664"/>
    </source>
</evidence>
<evidence type="ECO:0000259" key="3">
    <source>
        <dbReference type="Pfam" id="PF00266"/>
    </source>
</evidence>
<dbReference type="SUPFAM" id="SSF53383">
    <property type="entry name" value="PLP-dependent transferases"/>
    <property type="match status" value="1"/>
</dbReference>
<dbReference type="STRING" id="223184.AS25_10000"/>
<feature type="domain" description="Aminotransferase class V" evidence="3">
    <location>
        <begin position="108"/>
        <end position="388"/>
    </location>
</feature>
<dbReference type="PANTHER" id="PTHR43092">
    <property type="entry name" value="L-CYSTEINE DESULFHYDRASE"/>
    <property type="match status" value="1"/>
</dbReference>
<keyword evidence="1" id="KW-0663">Pyridoxal phosphate</keyword>
<comment type="caution">
    <text evidence="4">The sequence shown here is derived from an EMBL/GenBank/DDBJ whole genome shotgun (WGS) entry which is preliminary data.</text>
</comment>
<dbReference type="InterPro" id="IPR015424">
    <property type="entry name" value="PyrdxlP-dep_Trfase"/>
</dbReference>
<dbReference type="Gene3D" id="3.40.640.10">
    <property type="entry name" value="Type I PLP-dependent aspartate aminotransferase-like (Major domain)"/>
    <property type="match status" value="1"/>
</dbReference>
<gene>
    <name evidence="4" type="ORF">AS25_10000</name>
</gene>
<dbReference type="Proteomes" id="UP000030664">
    <property type="component" value="Unassembled WGS sequence"/>
</dbReference>
<dbReference type="RefSeq" id="WP_035964807.1">
    <property type="nucleotide sequence ID" value="NZ_JROM01000045.1"/>
</dbReference>
<dbReference type="InterPro" id="IPR015422">
    <property type="entry name" value="PyrdxlP-dep_Trfase_small"/>
</dbReference>
<reference evidence="4 5" key="1">
    <citation type="submission" date="2014-09" db="EMBL/GenBank/DDBJ databases">
        <title>High-quality draft genome sequence of Kocuria marina SO9-6, an actinobacterium isolated from a copper mine.</title>
        <authorList>
            <person name="Castro D.B."/>
            <person name="Pereira L.B."/>
            <person name="Silva M.V."/>
            <person name="Silva B.P."/>
            <person name="Zanardi B.R."/>
            <person name="Carlos C."/>
            <person name="Belgini D.R."/>
            <person name="Limache E.G."/>
            <person name="Lacerda G.V."/>
            <person name="Nery M.B."/>
            <person name="Gomes M.B."/>
            <person name="Souza S."/>
            <person name="Silva T.M."/>
            <person name="Rodrigues V.D."/>
            <person name="Paulino L.C."/>
            <person name="Vicentini R."/>
            <person name="Ferraz L.F."/>
            <person name="Ottoboni L.M."/>
        </authorList>
    </citation>
    <scope>NUCLEOTIDE SEQUENCE [LARGE SCALE GENOMIC DNA]</scope>
    <source>
        <strain evidence="4 5">SO9-6</strain>
    </source>
</reference>
<dbReference type="PANTHER" id="PTHR43092:SF6">
    <property type="entry name" value="BLR1280 PROTEIN"/>
    <property type="match status" value="1"/>
</dbReference>
<name>A0A0B0DC90_9MICC</name>
<dbReference type="eggNOG" id="COG0520">
    <property type="taxonomic scope" value="Bacteria"/>
</dbReference>
<dbReference type="InterPro" id="IPR015421">
    <property type="entry name" value="PyrdxlP-dep_Trfase_major"/>
</dbReference>
<dbReference type="InterPro" id="IPR000192">
    <property type="entry name" value="Aminotrans_V_dom"/>
</dbReference>
<dbReference type="AlphaFoldDB" id="A0A0B0DC90"/>
<evidence type="ECO:0000256" key="2">
    <source>
        <dbReference type="SAM" id="MobiDB-lite"/>
    </source>
</evidence>
<feature type="region of interest" description="Disordered" evidence="2">
    <location>
        <begin position="24"/>
        <end position="53"/>
    </location>
</feature>
<dbReference type="Gene3D" id="3.90.1150.10">
    <property type="entry name" value="Aspartate Aminotransferase, domain 1"/>
    <property type="match status" value="1"/>
</dbReference>
<organism evidence="4 5">
    <name type="scientific">Kocuria marina</name>
    <dbReference type="NCBI Taxonomy" id="223184"/>
    <lineage>
        <taxon>Bacteria</taxon>
        <taxon>Bacillati</taxon>
        <taxon>Actinomycetota</taxon>
        <taxon>Actinomycetes</taxon>
        <taxon>Micrococcales</taxon>
        <taxon>Micrococcaceae</taxon>
        <taxon>Kocuria</taxon>
    </lineage>
</organism>
<dbReference type="InterPro" id="IPR006311">
    <property type="entry name" value="TAT_signal"/>
</dbReference>
<accession>A0A0B0DC90</accession>
<dbReference type="PROSITE" id="PS51318">
    <property type="entry name" value="TAT"/>
    <property type="match status" value="1"/>
</dbReference>
<proteinExistence type="predicted"/>